<evidence type="ECO:0000256" key="2">
    <source>
        <dbReference type="ARBA" id="ARBA00022722"/>
    </source>
</evidence>
<keyword evidence="3" id="KW-0479">Metal-binding</keyword>
<comment type="caution">
    <text evidence="8">The sequence shown here is derived from an EMBL/GenBank/DDBJ whole genome shotgun (WGS) entry which is preliminary data.</text>
</comment>
<dbReference type="Proteomes" id="UP000236047">
    <property type="component" value="Unassembled WGS sequence"/>
</dbReference>
<dbReference type="PANTHER" id="PTHR22930">
    <property type="match status" value="1"/>
</dbReference>
<keyword evidence="2" id="KW-0540">Nuclease</keyword>
<dbReference type="InterPro" id="IPR027806">
    <property type="entry name" value="HARBI1_dom"/>
</dbReference>
<dbReference type="PANTHER" id="PTHR22930:SF85">
    <property type="entry name" value="GH03217P-RELATED"/>
    <property type="match status" value="1"/>
</dbReference>
<evidence type="ECO:0000313" key="6">
    <source>
        <dbReference type="EMBL" id="PNE35762.1"/>
    </source>
</evidence>
<reference evidence="9" key="2">
    <citation type="submission" date="2015-09" db="EMBL/GenBank/DDBJ databases">
        <authorList>
            <person name="Graham D.E."/>
            <person name="Mahan K.M."/>
            <person name="Klingeman D.M."/>
            <person name="Fida T."/>
            <person name="Giannone R.J."/>
            <person name="Hettich R.L."/>
            <person name="Parry R.J."/>
            <person name="Spain J.C."/>
        </authorList>
    </citation>
    <scope>NUCLEOTIDE SEQUENCE [LARGE SCALE GENOMIC DNA]</scope>
    <source>
        <strain evidence="9">JCM 4701</strain>
    </source>
</reference>
<evidence type="ECO:0000256" key="4">
    <source>
        <dbReference type="ARBA" id="ARBA00022801"/>
    </source>
</evidence>
<evidence type="ECO:0000313" key="8">
    <source>
        <dbReference type="EMBL" id="PNE43474.1"/>
    </source>
</evidence>
<dbReference type="EMBL" id="LJSN01000004">
    <property type="protein sequence ID" value="PNE36929.1"/>
    <property type="molecule type" value="Genomic_DNA"/>
</dbReference>
<dbReference type="EMBL" id="LJSN01000001">
    <property type="protein sequence ID" value="PNE43474.1"/>
    <property type="molecule type" value="Genomic_DNA"/>
</dbReference>
<dbReference type="RefSeq" id="WP_102922389.1">
    <property type="nucleotide sequence ID" value="NZ_LJSN01000001.1"/>
</dbReference>
<dbReference type="GO" id="GO:0004518">
    <property type="term" value="F:nuclease activity"/>
    <property type="evidence" value="ECO:0007669"/>
    <property type="project" value="UniProtKB-KW"/>
</dbReference>
<keyword evidence="4" id="KW-0378">Hydrolase</keyword>
<dbReference type="GO" id="GO:0046872">
    <property type="term" value="F:metal ion binding"/>
    <property type="evidence" value="ECO:0007669"/>
    <property type="project" value="UniProtKB-KW"/>
</dbReference>
<sequence>MAEILDGPWQSAGGRPRALPLACAVEATVIYLRRNLPEEVIGDMYGVSQATISRTVTALTGPIAAATARHVPTADEAKEYVKDAIVLVDGTLTPVWSWFGHSELRSGKHHTTGFNVQVVTDRLGEVLYVAIPIEGCAHDMRALDESGVKALLQEAGTVVADKGYIGAGYLTPRRKPQNAELNTADLAFNEEISRLRAPVERAIANLKVWRVLHTDYRRPLDTFFETFRAVIGVYFLQQTSA</sequence>
<dbReference type="GO" id="GO:0016787">
    <property type="term" value="F:hydrolase activity"/>
    <property type="evidence" value="ECO:0007669"/>
    <property type="project" value="UniProtKB-KW"/>
</dbReference>
<gene>
    <name evidence="8" type="ORF">AOB60_00695</name>
    <name evidence="7" type="ORF">AOB60_36850</name>
    <name evidence="6" type="ORF">AOB60_43230</name>
</gene>
<dbReference type="AlphaFoldDB" id="A0A2N8PR23"/>
<protein>
    <recommendedName>
        <fullName evidence="5">DDE Tnp4 domain-containing protein</fullName>
    </recommendedName>
</protein>
<comment type="cofactor">
    <cofactor evidence="1">
        <name>a divalent metal cation</name>
        <dbReference type="ChEBI" id="CHEBI:60240"/>
    </cofactor>
</comment>
<organism evidence="8 9">
    <name type="scientific">Streptomyces noursei</name>
    <name type="common">Streptomyces albulus</name>
    <dbReference type="NCBI Taxonomy" id="1971"/>
    <lineage>
        <taxon>Bacteria</taxon>
        <taxon>Bacillati</taxon>
        <taxon>Actinomycetota</taxon>
        <taxon>Actinomycetes</taxon>
        <taxon>Kitasatosporales</taxon>
        <taxon>Streptomycetaceae</taxon>
        <taxon>Streptomyces</taxon>
    </lineage>
</organism>
<feature type="domain" description="DDE Tnp4" evidence="5">
    <location>
        <begin position="106"/>
        <end position="218"/>
    </location>
</feature>
<evidence type="ECO:0000313" key="7">
    <source>
        <dbReference type="EMBL" id="PNE36929.1"/>
    </source>
</evidence>
<proteinExistence type="predicted"/>
<keyword evidence="9" id="KW-1185">Reference proteome</keyword>
<dbReference type="InterPro" id="IPR045249">
    <property type="entry name" value="HARBI1-like"/>
</dbReference>
<evidence type="ECO:0000259" key="5">
    <source>
        <dbReference type="Pfam" id="PF13359"/>
    </source>
</evidence>
<dbReference type="Pfam" id="PF13359">
    <property type="entry name" value="DDE_Tnp_4"/>
    <property type="match status" value="1"/>
</dbReference>
<evidence type="ECO:0000313" key="9">
    <source>
        <dbReference type="Proteomes" id="UP000236047"/>
    </source>
</evidence>
<name>A0A2N8PR23_STRNR</name>
<reference evidence="8" key="1">
    <citation type="submission" date="2015-09" db="EMBL/GenBank/DDBJ databases">
        <authorList>
            <person name="Jackson K.R."/>
            <person name="Lunt B.L."/>
            <person name="Fisher J.N.B."/>
            <person name="Gardner A.V."/>
            <person name="Bailey M.E."/>
            <person name="Deus L.M."/>
            <person name="Earl A.S."/>
            <person name="Gibby P.D."/>
            <person name="Hartmann K.A."/>
            <person name="Liu J.E."/>
            <person name="Manci A.M."/>
            <person name="Nielsen D.A."/>
            <person name="Solomon M.B."/>
            <person name="Breakwell D.P."/>
            <person name="Burnett S.H."/>
            <person name="Grose J.H."/>
        </authorList>
    </citation>
    <scope>NUCLEOTIDE SEQUENCE [LARGE SCALE GENOMIC DNA]</scope>
    <source>
        <strain evidence="8">JCM 4701</strain>
    </source>
</reference>
<accession>A0A2N8PR23</accession>
<evidence type="ECO:0000256" key="1">
    <source>
        <dbReference type="ARBA" id="ARBA00001968"/>
    </source>
</evidence>
<evidence type="ECO:0000256" key="3">
    <source>
        <dbReference type="ARBA" id="ARBA00022723"/>
    </source>
</evidence>
<dbReference type="EMBL" id="LJSN01000008">
    <property type="protein sequence ID" value="PNE35762.1"/>
    <property type="molecule type" value="Genomic_DNA"/>
</dbReference>